<evidence type="ECO:0000256" key="4">
    <source>
        <dbReference type="ARBA" id="ARBA00022989"/>
    </source>
</evidence>
<feature type="transmembrane region" description="Helical" evidence="10">
    <location>
        <begin position="288"/>
        <end position="308"/>
    </location>
</feature>
<dbReference type="GO" id="GO:0016020">
    <property type="term" value="C:membrane"/>
    <property type="evidence" value="ECO:0007669"/>
    <property type="project" value="UniProtKB-SubCell"/>
</dbReference>
<dbReference type="AlphaFoldDB" id="A0A0C6FZB7"/>
<dbReference type="PROSITE" id="PS50262">
    <property type="entry name" value="G_PROTEIN_RECEP_F1_2"/>
    <property type="match status" value="1"/>
</dbReference>
<dbReference type="PRINTS" id="PR00237">
    <property type="entry name" value="GPCRRHODOPSN"/>
</dbReference>
<evidence type="ECO:0000256" key="10">
    <source>
        <dbReference type="SAM" id="Phobius"/>
    </source>
</evidence>
<proteinExistence type="evidence at transcript level"/>
<dbReference type="PANTHER" id="PTHR24240">
    <property type="entry name" value="OPSIN"/>
    <property type="match status" value="1"/>
</dbReference>
<dbReference type="SUPFAM" id="SSF81321">
    <property type="entry name" value="Family A G protein-coupled receptor-like"/>
    <property type="match status" value="1"/>
</dbReference>
<feature type="transmembrane region" description="Helical" evidence="10">
    <location>
        <begin position="114"/>
        <end position="134"/>
    </location>
</feature>
<keyword evidence="3 10" id="KW-0812">Transmembrane</keyword>
<evidence type="ECO:0000256" key="8">
    <source>
        <dbReference type="ARBA" id="ARBA00023224"/>
    </source>
</evidence>
<feature type="transmembrane region" description="Helical" evidence="10">
    <location>
        <begin position="245"/>
        <end position="268"/>
    </location>
</feature>
<protein>
    <submittedName>
        <fullName evidence="12">RGR-like protein</fullName>
    </submittedName>
</protein>
<keyword evidence="6 10" id="KW-0472">Membrane</keyword>
<reference evidence="12" key="1">
    <citation type="journal article" date="2015" name="Proc. Natl. Acad. Sci. U.S.A.">
        <title>Extraordinary diversity of visual opsin genes in dragonflies.</title>
        <authorList>
            <person name="Futahashi R."/>
            <person name="Kawahara-Miki R."/>
            <person name="Kinoshita M."/>
            <person name="Yoshitake K."/>
            <person name="Yajima S."/>
            <person name="Arikawa K."/>
            <person name="Fukatsu T."/>
        </authorList>
    </citation>
    <scope>NUCLEOTIDE SEQUENCE</scope>
</reference>
<evidence type="ECO:0000259" key="11">
    <source>
        <dbReference type="PROSITE" id="PS50262"/>
    </source>
</evidence>
<sequence>MESSMASASQVECPWPMIETHYLTWLGAALIVCGIFGSAANGMLSAGCLLGIGIPENRADQGHRLLLLNLSVASLGTLLLAGFPFTGPSSIYGRWIFGNACCQLFAFLRQMFGFAQLLALMLLAIERYWIFYIITKEQSRSLTVKGLVWGIVSCWTVSIVVAIPPLVNWGRYSCDFTRTTCELDWLMVNNSQVSFNLFYLAVGVIIPSLIIVYCLWKSHQIIKLLSIDSNDFGMESLGQYFITKAVIYIVIGMYLAWFPRAILVFWTMILGREQEMNVPNMLKILSPIFVEASTIISFIVYATLGSHVRQTVLGMLRKRASMKSKHGMIRLQMKP</sequence>
<dbReference type="GO" id="GO:0007601">
    <property type="term" value="P:visual perception"/>
    <property type="evidence" value="ECO:0007669"/>
    <property type="project" value="UniProtKB-KW"/>
</dbReference>
<comment type="subcellular location">
    <subcellularLocation>
        <location evidence="1">Membrane</location>
        <topology evidence="1">Multi-pass membrane protein</topology>
    </subcellularLocation>
</comment>
<evidence type="ECO:0000256" key="2">
    <source>
        <dbReference type="ARBA" id="ARBA00010663"/>
    </source>
</evidence>
<evidence type="ECO:0000256" key="9">
    <source>
        <dbReference type="ARBA" id="ARBA00023305"/>
    </source>
</evidence>
<gene>
    <name evidence="12" type="primary">RGR-like</name>
</gene>
<dbReference type="Gene3D" id="1.20.1070.10">
    <property type="entry name" value="Rhodopsin 7-helix transmembrane proteins"/>
    <property type="match status" value="1"/>
</dbReference>
<feature type="domain" description="G-protein coupled receptors family 1 profile" evidence="11">
    <location>
        <begin position="27"/>
        <end position="301"/>
    </location>
</feature>
<dbReference type="EMBL" id="LC009202">
    <property type="protein sequence ID" value="BAQ54848.1"/>
    <property type="molecule type" value="mRNA"/>
</dbReference>
<accession>A0A0C6FZB7</accession>
<dbReference type="InterPro" id="IPR000276">
    <property type="entry name" value="GPCR_Rhodpsn"/>
</dbReference>
<evidence type="ECO:0000256" key="7">
    <source>
        <dbReference type="ARBA" id="ARBA00023170"/>
    </source>
</evidence>
<dbReference type="InterPro" id="IPR050125">
    <property type="entry name" value="GPCR_opsins"/>
</dbReference>
<evidence type="ECO:0000256" key="3">
    <source>
        <dbReference type="ARBA" id="ARBA00022692"/>
    </source>
</evidence>
<dbReference type="Pfam" id="PF00001">
    <property type="entry name" value="7tm_1"/>
    <property type="match status" value="1"/>
</dbReference>
<dbReference type="InterPro" id="IPR017452">
    <property type="entry name" value="GPCR_Rhodpsn_7TM"/>
</dbReference>
<comment type="similarity">
    <text evidence="2">Belongs to the G-protein coupled receptor 1 family.</text>
</comment>
<keyword evidence="4 10" id="KW-1133">Transmembrane helix</keyword>
<feature type="transmembrane region" description="Helical" evidence="10">
    <location>
        <begin position="25"/>
        <end position="53"/>
    </location>
</feature>
<name>A0A0C6FZB7_ANAPR</name>
<keyword evidence="9" id="KW-0716">Sensory transduction</keyword>
<dbReference type="GO" id="GO:0004930">
    <property type="term" value="F:G protein-coupled receptor activity"/>
    <property type="evidence" value="ECO:0007669"/>
    <property type="project" value="UniProtKB-KW"/>
</dbReference>
<keyword evidence="8" id="KW-0807">Transducer</keyword>
<keyword evidence="5" id="KW-0297">G-protein coupled receptor</keyword>
<feature type="transmembrane region" description="Helical" evidence="10">
    <location>
        <begin position="146"/>
        <end position="167"/>
    </location>
</feature>
<evidence type="ECO:0000313" key="12">
    <source>
        <dbReference type="EMBL" id="BAQ54848.1"/>
    </source>
</evidence>
<evidence type="ECO:0000256" key="5">
    <source>
        <dbReference type="ARBA" id="ARBA00023040"/>
    </source>
</evidence>
<keyword evidence="9" id="KW-0844">Vision</keyword>
<keyword evidence="7" id="KW-0675">Receptor</keyword>
<evidence type="ECO:0000256" key="6">
    <source>
        <dbReference type="ARBA" id="ARBA00023136"/>
    </source>
</evidence>
<evidence type="ECO:0000256" key="1">
    <source>
        <dbReference type="ARBA" id="ARBA00004141"/>
    </source>
</evidence>
<feature type="transmembrane region" description="Helical" evidence="10">
    <location>
        <begin position="197"/>
        <end position="216"/>
    </location>
</feature>
<organism evidence="12">
    <name type="scientific">Anax parthenope</name>
    <name type="common">Lesser emperor dragonfly</name>
    <name type="synonym">Aeschna parthenope</name>
    <dbReference type="NCBI Taxonomy" id="126066"/>
    <lineage>
        <taxon>Eukaryota</taxon>
        <taxon>Metazoa</taxon>
        <taxon>Ecdysozoa</taxon>
        <taxon>Arthropoda</taxon>
        <taxon>Hexapoda</taxon>
        <taxon>Insecta</taxon>
        <taxon>Pterygota</taxon>
        <taxon>Palaeoptera</taxon>
        <taxon>Odonata</taxon>
        <taxon>Epiprocta</taxon>
        <taxon>Anisoptera</taxon>
        <taxon>Aeshnidae</taxon>
        <taxon>Anax</taxon>
    </lineage>
</organism>
<feature type="transmembrane region" description="Helical" evidence="10">
    <location>
        <begin position="65"/>
        <end position="85"/>
    </location>
</feature>